<dbReference type="SUPFAM" id="SSF82657">
    <property type="entry name" value="BolA-like"/>
    <property type="match status" value="1"/>
</dbReference>
<dbReference type="Proteomes" id="UP001472677">
    <property type="component" value="Unassembled WGS sequence"/>
</dbReference>
<dbReference type="InterPro" id="IPR036065">
    <property type="entry name" value="BolA-like_sf"/>
</dbReference>
<dbReference type="Pfam" id="PF01722">
    <property type="entry name" value="BolA"/>
    <property type="match status" value="1"/>
</dbReference>
<dbReference type="PANTHER" id="PTHR46230">
    <property type="match status" value="1"/>
</dbReference>
<dbReference type="Gene3D" id="3.10.20.90">
    <property type="entry name" value="Phosphatidylinositol 3-kinase Catalytic Subunit, Chain A, domain 1"/>
    <property type="match status" value="1"/>
</dbReference>
<organism evidence="1 2">
    <name type="scientific">Hibiscus sabdariffa</name>
    <name type="common">roselle</name>
    <dbReference type="NCBI Taxonomy" id="183260"/>
    <lineage>
        <taxon>Eukaryota</taxon>
        <taxon>Viridiplantae</taxon>
        <taxon>Streptophyta</taxon>
        <taxon>Embryophyta</taxon>
        <taxon>Tracheophyta</taxon>
        <taxon>Spermatophyta</taxon>
        <taxon>Magnoliopsida</taxon>
        <taxon>eudicotyledons</taxon>
        <taxon>Gunneridae</taxon>
        <taxon>Pentapetalae</taxon>
        <taxon>rosids</taxon>
        <taxon>malvids</taxon>
        <taxon>Malvales</taxon>
        <taxon>Malvaceae</taxon>
        <taxon>Malvoideae</taxon>
        <taxon>Hibiscus</taxon>
    </lineage>
</organism>
<dbReference type="EMBL" id="JBBPBM010000108">
    <property type="protein sequence ID" value="KAK8507517.1"/>
    <property type="molecule type" value="Genomic_DNA"/>
</dbReference>
<dbReference type="PANTHER" id="PTHR46230:SF4">
    <property type="entry name" value="PROTEIN BOLA4, CHLOROPLASTIC_MITOCHONDRIAL"/>
    <property type="match status" value="1"/>
</dbReference>
<gene>
    <name evidence="1" type="ORF">V6N12_072773</name>
</gene>
<comment type="caution">
    <text evidence="1">The sequence shown here is derived from an EMBL/GenBank/DDBJ whole genome shotgun (WGS) entry which is preliminary data.</text>
</comment>
<name>A0ABR2BLX9_9ROSI</name>
<dbReference type="InterPro" id="IPR002634">
    <property type="entry name" value="BolA"/>
</dbReference>
<keyword evidence="2" id="KW-1185">Reference proteome</keyword>
<reference evidence="1 2" key="1">
    <citation type="journal article" date="2024" name="G3 (Bethesda)">
        <title>Genome assembly of Hibiscus sabdariffa L. provides insights into metabolisms of medicinal natural products.</title>
        <authorList>
            <person name="Kim T."/>
        </authorList>
    </citation>
    <scope>NUCLEOTIDE SEQUENCE [LARGE SCALE GENOMIC DNA]</scope>
    <source>
        <strain evidence="1">TK-2024</strain>
        <tissue evidence="1">Old leaves</tissue>
    </source>
</reference>
<evidence type="ECO:0000313" key="2">
    <source>
        <dbReference type="Proteomes" id="UP001472677"/>
    </source>
</evidence>
<sequence>MAKTVISTRPFFFSSIKPNLLLKSFPLFSHFYNKFSSSPATLLAIKNHPDSSFFWSSNINKSTNFDVNKSRVVPRTRFGILGHRGFSIKATQANDPGSIDSPLTQSMEKKIKEQLNAESVIVKDASGDGRHVCIDVVSSAFDGQSAVNRQRMVYKAIWEELQSTVHAVDQMTTKTPSEAAASHK</sequence>
<protein>
    <submittedName>
        <fullName evidence="1">Uncharacterized protein</fullName>
    </submittedName>
</protein>
<evidence type="ECO:0000313" key="1">
    <source>
        <dbReference type="EMBL" id="KAK8507517.1"/>
    </source>
</evidence>
<accession>A0ABR2BLX9</accession>
<proteinExistence type="predicted"/>